<dbReference type="InterPro" id="IPR035681">
    <property type="entry name" value="ComA-like_MBL"/>
</dbReference>
<proteinExistence type="predicted"/>
<dbReference type="GO" id="GO:0030420">
    <property type="term" value="P:establishment of competence for transformation"/>
    <property type="evidence" value="ECO:0007669"/>
    <property type="project" value="InterPro"/>
</dbReference>
<dbReference type="HOGENOM" id="CLU_010363_2_4_0"/>
<dbReference type="InterPro" id="IPR001279">
    <property type="entry name" value="Metallo-B-lactamas"/>
</dbReference>
<name>D7BER9_ALLS1</name>
<accession>D7BER9</accession>
<feature type="transmembrane region" description="Helical" evidence="6">
    <location>
        <begin position="308"/>
        <end position="331"/>
    </location>
</feature>
<evidence type="ECO:0000313" key="8">
    <source>
        <dbReference type="EMBL" id="ADH65015.1"/>
    </source>
</evidence>
<dbReference type="EMBL" id="CP002042">
    <property type="protein sequence ID" value="ADH65015.1"/>
    <property type="molecule type" value="Genomic_DNA"/>
</dbReference>
<feature type="transmembrane region" description="Helical" evidence="6">
    <location>
        <begin position="281"/>
        <end position="301"/>
    </location>
</feature>
<reference evidence="8 9" key="1">
    <citation type="journal article" date="2010" name="Stand. Genomic Sci.">
        <title>Complete genome sequence of Meiothermus silvanus type strain (VI-R2).</title>
        <authorList>
            <person name="Sikorski J."/>
            <person name="Tindall B.J."/>
            <person name="Lowry S."/>
            <person name="Lucas S."/>
            <person name="Nolan M."/>
            <person name="Copeland A."/>
            <person name="Glavina Del Rio T."/>
            <person name="Tice H."/>
            <person name="Cheng J.F."/>
            <person name="Han C."/>
            <person name="Pitluck S."/>
            <person name="Liolios K."/>
            <person name="Ivanova N."/>
            <person name="Mavromatis K."/>
            <person name="Mikhailova N."/>
            <person name="Pati A."/>
            <person name="Goodwin L."/>
            <person name="Chen A."/>
            <person name="Palaniappan K."/>
            <person name="Land M."/>
            <person name="Hauser L."/>
            <person name="Chang Y.J."/>
            <person name="Jeffries C.D."/>
            <person name="Rohde M."/>
            <person name="Goker M."/>
            <person name="Woyke T."/>
            <person name="Bristow J."/>
            <person name="Eisen J.A."/>
            <person name="Markowitz V."/>
            <person name="Hugenholtz P."/>
            <person name="Kyrpides N.C."/>
            <person name="Klenk H.P."/>
            <person name="Lapidus A."/>
        </authorList>
    </citation>
    <scope>NUCLEOTIDE SEQUENCE [LARGE SCALE GENOMIC DNA]</scope>
    <source>
        <strain evidence="9">ATCC 700542 / DSM 9946 / VI-R2</strain>
    </source>
</reference>
<keyword evidence="2" id="KW-1003">Cell membrane</keyword>
<dbReference type="Gene3D" id="3.60.15.10">
    <property type="entry name" value="Ribonuclease Z/Hydroxyacylglutathione hydrolase-like"/>
    <property type="match status" value="1"/>
</dbReference>
<evidence type="ECO:0000256" key="2">
    <source>
        <dbReference type="ARBA" id="ARBA00022475"/>
    </source>
</evidence>
<dbReference type="InterPro" id="IPR052159">
    <property type="entry name" value="Competence_DNA_uptake"/>
</dbReference>
<dbReference type="PANTHER" id="PTHR30619:SF1">
    <property type="entry name" value="RECOMBINATION PROTEIN 2"/>
    <property type="match status" value="1"/>
</dbReference>
<sequence length="682" mass="74210">MIPYALGAGALLGALTQESPWAFLGLLVGIWLPQRVRWSAIGAFVLVVLRLSTLADPWTERIGQSVILEGHLRDGFLWTPEGKVYVRYFPRLEDGVYRLEGTLVRPEPKRNPGGFDQSLWLKGLGVKAVLEVRQVLSRQPASPTYRDRYRQTLQSGLSPEVAALATALTLGEREGLGELYEAFQQAGLAHALALSGLNVGILVGAALILLYPLGPRRYWVAIPLAWAYVWLAGSSPSLLRASLMATVVLVALAVGKGRNALLGGLMLALAVHLAWEPYGVFSLSFLLSYLAVLGIAILLPVLPRPKEWWGYVGEVFALTLSAQIFLIPLLLHNFNQLPLLSPIANLVVLPLLNLLVPLTFIKGLWSGFAGILAFPVEIFSQLSIWLTRWLAGGPQLFWGEISPAGFALYYLGLAPLLLALYKFISWRPALLLCSAAVLSSALPARFQRAEVWQLDVGQGDASLVRLPDQTAILIDGGRPYAAKRVVRALHALGIRKLDLVVATHPDADHIAALPEVLAKIPVARVLAGPIKPRDPLDLALREAAQSVGTPVMTALAGSSLRLGEARLTFWGPQGNEPDDNARSLVFVLEWRGRRALFTGDAPTAAEAAWPALPIHLLKVGHHGSKTSTGEELLRKTHPQVALIGVGRNSYGHPTAEVLERLDQHGVEVHRTDREGAIRVQLW</sequence>
<keyword evidence="3 6" id="KW-0812">Transmembrane</keyword>
<feature type="transmembrane region" description="Helical" evidence="6">
    <location>
        <begin position="259"/>
        <end position="275"/>
    </location>
</feature>
<protein>
    <submittedName>
        <fullName evidence="8">DNA internalization-related competence protein ComEC/Rec2</fullName>
    </submittedName>
</protein>
<evidence type="ECO:0000256" key="1">
    <source>
        <dbReference type="ARBA" id="ARBA00004651"/>
    </source>
</evidence>
<gene>
    <name evidence="8" type="ordered locus">Mesil_3192</name>
</gene>
<evidence type="ECO:0000256" key="3">
    <source>
        <dbReference type="ARBA" id="ARBA00022692"/>
    </source>
</evidence>
<dbReference type="InterPro" id="IPR004797">
    <property type="entry name" value="Competence_ComEC/Rec2"/>
</dbReference>
<evidence type="ECO:0000256" key="6">
    <source>
        <dbReference type="SAM" id="Phobius"/>
    </source>
</evidence>
<feature type="transmembrane region" description="Helical" evidence="6">
    <location>
        <begin position="368"/>
        <end position="386"/>
    </location>
</feature>
<dbReference type="Pfam" id="PF03772">
    <property type="entry name" value="Competence"/>
    <property type="match status" value="1"/>
</dbReference>
<dbReference type="Pfam" id="PF00753">
    <property type="entry name" value="Lactamase_B"/>
    <property type="match status" value="1"/>
</dbReference>
<feature type="domain" description="Metallo-beta-lactamase" evidence="7">
    <location>
        <begin position="458"/>
        <end position="647"/>
    </location>
</feature>
<dbReference type="PANTHER" id="PTHR30619">
    <property type="entry name" value="DNA INTERNALIZATION/COMPETENCE PROTEIN COMEC/REC2"/>
    <property type="match status" value="1"/>
</dbReference>
<keyword evidence="4 6" id="KW-1133">Transmembrane helix</keyword>
<feature type="transmembrane region" description="Helical" evidence="6">
    <location>
        <begin position="191"/>
        <end position="213"/>
    </location>
</feature>
<comment type="subcellular location">
    <subcellularLocation>
        <location evidence="1">Cell membrane</location>
        <topology evidence="1">Multi-pass membrane protein</topology>
    </subcellularLocation>
</comment>
<dbReference type="Proteomes" id="UP000001916">
    <property type="component" value="Chromosome"/>
</dbReference>
<dbReference type="RefSeq" id="WP_013159541.1">
    <property type="nucleotide sequence ID" value="NC_014212.1"/>
</dbReference>
<dbReference type="InterPro" id="IPR036866">
    <property type="entry name" value="RibonucZ/Hydroxyglut_hydro"/>
</dbReference>
<keyword evidence="5 6" id="KW-0472">Membrane</keyword>
<feature type="transmembrane region" description="Helical" evidence="6">
    <location>
        <begin position="406"/>
        <end position="424"/>
    </location>
</feature>
<dbReference type="OrthoDB" id="9761531at2"/>
<evidence type="ECO:0000313" key="9">
    <source>
        <dbReference type="Proteomes" id="UP000001916"/>
    </source>
</evidence>
<organism evidence="8 9">
    <name type="scientific">Allomeiothermus silvanus (strain ATCC 700542 / DSM 9946 / NBRC 106475 / NCIMB 13440 / VI-R2)</name>
    <name type="common">Thermus silvanus</name>
    <dbReference type="NCBI Taxonomy" id="526227"/>
    <lineage>
        <taxon>Bacteria</taxon>
        <taxon>Thermotogati</taxon>
        <taxon>Deinococcota</taxon>
        <taxon>Deinococci</taxon>
        <taxon>Thermales</taxon>
        <taxon>Thermaceae</taxon>
        <taxon>Allomeiothermus</taxon>
    </lineage>
</organism>
<dbReference type="NCBIfam" id="TIGR00361">
    <property type="entry name" value="ComEC_Rec2"/>
    <property type="match status" value="1"/>
</dbReference>
<evidence type="ECO:0000256" key="5">
    <source>
        <dbReference type="ARBA" id="ARBA00023136"/>
    </source>
</evidence>
<dbReference type="InterPro" id="IPR004477">
    <property type="entry name" value="ComEC_N"/>
</dbReference>
<dbReference type="CDD" id="cd07731">
    <property type="entry name" value="ComA-like_MBL-fold"/>
    <property type="match status" value="1"/>
</dbReference>
<keyword evidence="9" id="KW-1185">Reference proteome</keyword>
<dbReference type="SUPFAM" id="SSF56281">
    <property type="entry name" value="Metallo-hydrolase/oxidoreductase"/>
    <property type="match status" value="1"/>
</dbReference>
<dbReference type="eggNOG" id="COG0658">
    <property type="taxonomic scope" value="Bacteria"/>
</dbReference>
<dbReference type="NCBIfam" id="TIGR00360">
    <property type="entry name" value="ComEC_N-term"/>
    <property type="match status" value="1"/>
</dbReference>
<evidence type="ECO:0000256" key="4">
    <source>
        <dbReference type="ARBA" id="ARBA00022989"/>
    </source>
</evidence>
<feature type="transmembrane region" description="Helical" evidence="6">
    <location>
        <begin position="225"/>
        <end position="252"/>
    </location>
</feature>
<dbReference type="GO" id="GO:0005886">
    <property type="term" value="C:plasma membrane"/>
    <property type="evidence" value="ECO:0007669"/>
    <property type="project" value="UniProtKB-SubCell"/>
</dbReference>
<feature type="transmembrane region" description="Helical" evidence="6">
    <location>
        <begin position="343"/>
        <end position="361"/>
    </location>
</feature>
<dbReference type="STRING" id="526227.Mesil_3192"/>
<evidence type="ECO:0000259" key="7">
    <source>
        <dbReference type="SMART" id="SM00849"/>
    </source>
</evidence>
<dbReference type="KEGG" id="msv:Mesil_3192"/>
<dbReference type="SMART" id="SM00849">
    <property type="entry name" value="Lactamase_B"/>
    <property type="match status" value="1"/>
</dbReference>
<dbReference type="eggNOG" id="COG2333">
    <property type="taxonomic scope" value="Bacteria"/>
</dbReference>
<dbReference type="AlphaFoldDB" id="D7BER9"/>